<evidence type="ECO:0000313" key="9">
    <source>
        <dbReference type="EMBL" id="RDH83723.1"/>
    </source>
</evidence>
<feature type="transmembrane region" description="Helical" evidence="8">
    <location>
        <begin position="15"/>
        <end position="48"/>
    </location>
</feature>
<evidence type="ECO:0000256" key="2">
    <source>
        <dbReference type="ARBA" id="ARBA00009773"/>
    </source>
</evidence>
<evidence type="ECO:0000256" key="5">
    <source>
        <dbReference type="ARBA" id="ARBA00022692"/>
    </source>
</evidence>
<comment type="similarity">
    <text evidence="2">Belongs to the autoinducer-2 exporter (AI-2E) (TC 2.A.86) family.</text>
</comment>
<evidence type="ECO:0000256" key="6">
    <source>
        <dbReference type="ARBA" id="ARBA00022989"/>
    </source>
</evidence>
<keyword evidence="6 8" id="KW-1133">Transmembrane helix</keyword>
<accession>A0A370DFW3</accession>
<name>A0A370DFW3_9GAMM</name>
<proteinExistence type="inferred from homology"/>
<evidence type="ECO:0000256" key="3">
    <source>
        <dbReference type="ARBA" id="ARBA00022448"/>
    </source>
</evidence>
<evidence type="ECO:0000256" key="7">
    <source>
        <dbReference type="ARBA" id="ARBA00023136"/>
    </source>
</evidence>
<feature type="transmembrane region" description="Helical" evidence="8">
    <location>
        <begin position="303"/>
        <end position="328"/>
    </location>
</feature>
<keyword evidence="10" id="KW-1185">Reference proteome</keyword>
<dbReference type="PANTHER" id="PTHR21716">
    <property type="entry name" value="TRANSMEMBRANE PROTEIN"/>
    <property type="match status" value="1"/>
</dbReference>
<feature type="transmembrane region" description="Helical" evidence="8">
    <location>
        <begin position="207"/>
        <end position="229"/>
    </location>
</feature>
<keyword evidence="5 8" id="KW-0812">Transmembrane</keyword>
<dbReference type="InterPro" id="IPR002549">
    <property type="entry name" value="AI-2E-like"/>
</dbReference>
<keyword evidence="4" id="KW-1003">Cell membrane</keyword>
<comment type="subcellular location">
    <subcellularLocation>
        <location evidence="1">Cell membrane</location>
        <topology evidence="1">Multi-pass membrane protein</topology>
    </subcellularLocation>
</comment>
<evidence type="ECO:0000256" key="8">
    <source>
        <dbReference type="SAM" id="Phobius"/>
    </source>
</evidence>
<feature type="transmembrane region" description="Helical" evidence="8">
    <location>
        <begin position="152"/>
        <end position="171"/>
    </location>
</feature>
<evidence type="ECO:0000313" key="10">
    <source>
        <dbReference type="Proteomes" id="UP000254266"/>
    </source>
</evidence>
<keyword evidence="7 8" id="KW-0472">Membrane</keyword>
<dbReference type="GO" id="GO:0055085">
    <property type="term" value="P:transmembrane transport"/>
    <property type="evidence" value="ECO:0007669"/>
    <property type="project" value="TreeGrafter"/>
</dbReference>
<dbReference type="AlphaFoldDB" id="A0A370DFW3"/>
<sequence>MIQTLTQHPLSRTLFVFSLICSVIAILAILLASLILPIIISFTLYALLEPISEIFERHGLSRNAASLSVLLILVAIGGICFSLILPNLTAQLSSLQSQLPVVWQTITTMGNDFSQHIISSLGLEMQSSGLTEHFFNQANDLGKTAIVEGSNMLISFSVLLILVPIFTFFLIRDFRNFRNNLLDKLPNSSFELGWLIYYRVAHQLQEYIRGIMIQSGIMSVVTTIGFYIIGLDSPFLLGLVAGVLNLIPYVGPLLAMVLPTLLALGHVPFEPWLLGAAISVILIAQIIDNVIVIPAVIANAVNLHPLVVIVGIIIFGNLFGFIGMVVAIPVISTMNIIYCGLYQGIKTRYDLKLKAKPA</sequence>
<organism evidence="9 10">
    <name type="scientific">endosymbiont of Galathealinum brachiosum</name>
    <dbReference type="NCBI Taxonomy" id="2200906"/>
    <lineage>
        <taxon>Bacteria</taxon>
        <taxon>Pseudomonadati</taxon>
        <taxon>Pseudomonadota</taxon>
        <taxon>Gammaproteobacteria</taxon>
        <taxon>sulfur-oxidizing symbionts</taxon>
    </lineage>
</organism>
<keyword evidence="3" id="KW-0813">Transport</keyword>
<dbReference type="PANTHER" id="PTHR21716:SF53">
    <property type="entry name" value="PERMEASE PERM-RELATED"/>
    <property type="match status" value="1"/>
</dbReference>
<dbReference type="Pfam" id="PF01594">
    <property type="entry name" value="AI-2E_transport"/>
    <property type="match status" value="1"/>
</dbReference>
<evidence type="ECO:0008006" key="11">
    <source>
        <dbReference type="Google" id="ProtNLM"/>
    </source>
</evidence>
<gene>
    <name evidence="9" type="ORF">DIZ80_06165</name>
</gene>
<dbReference type="GO" id="GO:0005886">
    <property type="term" value="C:plasma membrane"/>
    <property type="evidence" value="ECO:0007669"/>
    <property type="project" value="UniProtKB-SubCell"/>
</dbReference>
<dbReference type="EMBL" id="QFXC01000008">
    <property type="protein sequence ID" value="RDH83723.1"/>
    <property type="molecule type" value="Genomic_DNA"/>
</dbReference>
<feature type="transmembrane region" description="Helical" evidence="8">
    <location>
        <begin position="272"/>
        <end position="297"/>
    </location>
</feature>
<feature type="transmembrane region" description="Helical" evidence="8">
    <location>
        <begin position="235"/>
        <end position="265"/>
    </location>
</feature>
<reference evidence="9 10" key="1">
    <citation type="journal article" date="2018" name="ISME J.">
        <title>Endosymbiont genomes yield clues of tubeworm success.</title>
        <authorList>
            <person name="Li Y."/>
            <person name="Liles M.R."/>
            <person name="Halanych K.M."/>
        </authorList>
    </citation>
    <scope>NUCLEOTIDE SEQUENCE [LARGE SCALE GENOMIC DNA]</scope>
    <source>
        <strain evidence="9">A1464</strain>
    </source>
</reference>
<comment type="caution">
    <text evidence="9">The sequence shown here is derived from an EMBL/GenBank/DDBJ whole genome shotgun (WGS) entry which is preliminary data.</text>
</comment>
<dbReference type="Proteomes" id="UP000254266">
    <property type="component" value="Unassembled WGS sequence"/>
</dbReference>
<feature type="transmembrane region" description="Helical" evidence="8">
    <location>
        <begin position="60"/>
        <end position="85"/>
    </location>
</feature>
<protein>
    <recommendedName>
        <fullName evidence="11">AI-2E family transporter</fullName>
    </recommendedName>
</protein>
<evidence type="ECO:0000256" key="4">
    <source>
        <dbReference type="ARBA" id="ARBA00022475"/>
    </source>
</evidence>
<evidence type="ECO:0000256" key="1">
    <source>
        <dbReference type="ARBA" id="ARBA00004651"/>
    </source>
</evidence>